<evidence type="ECO:0000256" key="9">
    <source>
        <dbReference type="ARBA" id="ARBA00049299"/>
    </source>
</evidence>
<dbReference type="SUPFAM" id="SSF56112">
    <property type="entry name" value="Protein kinase-like (PK-like)"/>
    <property type="match status" value="1"/>
</dbReference>
<dbReference type="PROSITE" id="PS50011">
    <property type="entry name" value="PROTEIN_KINASE_DOM"/>
    <property type="match status" value="1"/>
</dbReference>
<feature type="domain" description="PB1" evidence="13">
    <location>
        <begin position="18"/>
        <end position="91"/>
    </location>
</feature>
<keyword evidence="3" id="KW-0808">Transferase</keyword>
<dbReference type="SUPFAM" id="SSF54277">
    <property type="entry name" value="CAD &amp; PB1 domains"/>
    <property type="match status" value="2"/>
</dbReference>
<dbReference type="Pfam" id="PF00564">
    <property type="entry name" value="PB1"/>
    <property type="match status" value="1"/>
</dbReference>
<dbReference type="PROSITE" id="PS00107">
    <property type="entry name" value="PROTEIN_KINASE_ATP"/>
    <property type="match status" value="1"/>
</dbReference>
<evidence type="ECO:0000256" key="2">
    <source>
        <dbReference type="ARBA" id="ARBA00022553"/>
    </source>
</evidence>
<dbReference type="EMBL" id="JAAWVO010041367">
    <property type="protein sequence ID" value="MBN3318743.1"/>
    <property type="molecule type" value="Genomic_DNA"/>
</dbReference>
<accession>A0A8J7TCG7</accession>
<dbReference type="InterPro" id="IPR000270">
    <property type="entry name" value="PB1_dom"/>
</dbReference>
<evidence type="ECO:0000313" key="15">
    <source>
        <dbReference type="Proteomes" id="UP000736164"/>
    </source>
</evidence>
<keyword evidence="6 11" id="KW-0067">ATP-binding</keyword>
<dbReference type="PANTHER" id="PTHR47238">
    <property type="entry name" value="MITOGEN-ACTIVATED PROTEIN KINASE KINASE 5"/>
    <property type="match status" value="1"/>
</dbReference>
<keyword evidence="2" id="KW-0597">Phosphoprotein</keyword>
<reference evidence="14" key="1">
    <citation type="journal article" date="2021" name="Cell">
        <title>Tracing the genetic footprints of vertebrate landing in non-teleost ray-finned fishes.</title>
        <authorList>
            <person name="Bi X."/>
            <person name="Wang K."/>
            <person name="Yang L."/>
            <person name="Pan H."/>
            <person name="Jiang H."/>
            <person name="Wei Q."/>
            <person name="Fang M."/>
            <person name="Yu H."/>
            <person name="Zhu C."/>
            <person name="Cai Y."/>
            <person name="He Y."/>
            <person name="Gan X."/>
            <person name="Zeng H."/>
            <person name="Yu D."/>
            <person name="Zhu Y."/>
            <person name="Jiang H."/>
            <person name="Qiu Q."/>
            <person name="Yang H."/>
            <person name="Zhang Y.E."/>
            <person name="Wang W."/>
            <person name="Zhu M."/>
            <person name="He S."/>
            <person name="Zhang G."/>
        </authorList>
    </citation>
    <scope>NUCLEOTIDE SEQUENCE</scope>
    <source>
        <strain evidence="14">Allg_001</strain>
    </source>
</reference>
<evidence type="ECO:0000256" key="7">
    <source>
        <dbReference type="ARBA" id="ARBA00023137"/>
    </source>
</evidence>
<comment type="catalytic activity">
    <reaction evidence="9">
        <text>L-threonyl-[protein] + ATP = O-phospho-L-threonyl-[protein] + ADP + H(+)</text>
        <dbReference type="Rhea" id="RHEA:46608"/>
        <dbReference type="Rhea" id="RHEA-COMP:11060"/>
        <dbReference type="Rhea" id="RHEA-COMP:11605"/>
        <dbReference type="ChEBI" id="CHEBI:15378"/>
        <dbReference type="ChEBI" id="CHEBI:30013"/>
        <dbReference type="ChEBI" id="CHEBI:30616"/>
        <dbReference type="ChEBI" id="CHEBI:61977"/>
        <dbReference type="ChEBI" id="CHEBI:456216"/>
        <dbReference type="EC" id="2.7.12.2"/>
    </reaction>
</comment>
<evidence type="ECO:0000256" key="10">
    <source>
        <dbReference type="ARBA" id="ARBA00051693"/>
    </source>
</evidence>
<dbReference type="GO" id="GO:0005524">
    <property type="term" value="F:ATP binding"/>
    <property type="evidence" value="ECO:0007669"/>
    <property type="project" value="UniProtKB-UniRule"/>
</dbReference>
<evidence type="ECO:0000256" key="11">
    <source>
        <dbReference type="PROSITE-ProRule" id="PRU10141"/>
    </source>
</evidence>
<feature type="non-terminal residue" evidence="14">
    <location>
        <position position="1"/>
    </location>
</feature>
<keyword evidence="4 11" id="KW-0547">Nucleotide-binding</keyword>
<dbReference type="Gene3D" id="1.10.510.10">
    <property type="entry name" value="Transferase(Phosphotransferase) domain 1"/>
    <property type="match status" value="1"/>
</dbReference>
<gene>
    <name evidence="14" type="primary">Map2k5</name>
    <name evidence="14" type="ORF">GTO95_0008018</name>
</gene>
<protein>
    <submittedName>
        <fullName evidence="14">MP2K5 kinase</fullName>
    </submittedName>
</protein>
<dbReference type="PROSITE" id="PS51745">
    <property type="entry name" value="PB1"/>
    <property type="match status" value="1"/>
</dbReference>
<feature type="binding site" evidence="11">
    <location>
        <position position="223"/>
    </location>
    <ligand>
        <name>ATP</name>
        <dbReference type="ChEBI" id="CHEBI:30616"/>
    </ligand>
</feature>
<keyword evidence="15" id="KW-1185">Reference proteome</keyword>
<evidence type="ECO:0000256" key="3">
    <source>
        <dbReference type="ARBA" id="ARBA00022679"/>
    </source>
</evidence>
<comment type="catalytic activity">
    <reaction evidence="8">
        <text>L-seryl-[protein] + ATP = O-phospho-L-seryl-[protein] + ADP + H(+)</text>
        <dbReference type="Rhea" id="RHEA:17989"/>
        <dbReference type="Rhea" id="RHEA-COMP:9863"/>
        <dbReference type="Rhea" id="RHEA-COMP:11604"/>
        <dbReference type="ChEBI" id="CHEBI:15378"/>
        <dbReference type="ChEBI" id="CHEBI:29999"/>
        <dbReference type="ChEBI" id="CHEBI:30616"/>
        <dbReference type="ChEBI" id="CHEBI:83421"/>
        <dbReference type="ChEBI" id="CHEBI:456216"/>
        <dbReference type="EC" id="2.7.12.2"/>
    </reaction>
</comment>
<comment type="caution">
    <text evidence="14">The sequence shown here is derived from an EMBL/GenBank/DDBJ whole genome shotgun (WGS) entry which is preliminary data.</text>
</comment>
<feature type="domain" description="Protein kinase" evidence="12">
    <location>
        <begin position="194"/>
        <end position="450"/>
    </location>
</feature>
<dbReference type="PANTHER" id="PTHR47238:SF4">
    <property type="entry name" value="MITOGEN-ACTIVATED PROTEIN KINASE KINASE 5"/>
    <property type="match status" value="1"/>
</dbReference>
<organism evidence="14 15">
    <name type="scientific">Atractosteus spatula</name>
    <name type="common">Alligator gar</name>
    <name type="synonym">Lepisosteus spatula</name>
    <dbReference type="NCBI Taxonomy" id="7917"/>
    <lineage>
        <taxon>Eukaryota</taxon>
        <taxon>Metazoa</taxon>
        <taxon>Chordata</taxon>
        <taxon>Craniata</taxon>
        <taxon>Vertebrata</taxon>
        <taxon>Euteleostomi</taxon>
        <taxon>Actinopterygii</taxon>
        <taxon>Neopterygii</taxon>
        <taxon>Holostei</taxon>
        <taxon>Semionotiformes</taxon>
        <taxon>Lepisosteidae</taxon>
        <taxon>Atractosteus</taxon>
    </lineage>
</organism>
<evidence type="ECO:0000256" key="1">
    <source>
        <dbReference type="ARBA" id="ARBA00022527"/>
    </source>
</evidence>
<comment type="catalytic activity">
    <reaction evidence="10">
        <text>L-tyrosyl-[protein] + ATP = O-phospho-L-tyrosyl-[protein] + ADP + H(+)</text>
        <dbReference type="Rhea" id="RHEA:10596"/>
        <dbReference type="Rhea" id="RHEA-COMP:10136"/>
        <dbReference type="Rhea" id="RHEA-COMP:20101"/>
        <dbReference type="ChEBI" id="CHEBI:15378"/>
        <dbReference type="ChEBI" id="CHEBI:30616"/>
        <dbReference type="ChEBI" id="CHEBI:46858"/>
        <dbReference type="ChEBI" id="CHEBI:61978"/>
        <dbReference type="ChEBI" id="CHEBI:456216"/>
        <dbReference type="EC" id="2.7.12.2"/>
    </reaction>
</comment>
<dbReference type="GO" id="GO:0004713">
    <property type="term" value="F:protein tyrosine kinase activity"/>
    <property type="evidence" value="ECO:0007669"/>
    <property type="project" value="UniProtKB-KW"/>
</dbReference>
<sequence>MLLLILNNFSDMENQTLVIRIKIPDGGDVDWTVPSVSQLIFRDVLDVISQVLPDATTTAFEYEDEDGDRITVRSDEEMKAMLSYQWNSAAFRDSYEVHQRSSDKSLSLPRQAVCTGVMWKYYNTVMEQQVNGQMIEPLQIFPRACKPPGKRNIHGLKVNTRAGSSNHCAHVALKKSSAELKKILANGQMNEQDIRYRDMLGHGNGGTVYKALHVPSGKILAVKVIPLDITLELQKQIMSELEILYKCDSSYIIGFYGAFFVENRISICTEFMDGGSLDVYRRIPEHVLGRIAVAVVKGLTYLWSLKILHRDVKPRCWLPFRRHRRRCSSFCFVLLQLVNSIAKTYVGTNAYMAPERISGEQYGIHSDVWSLGISFMELALGSFPYPQIQKNQGSLMPLQLLQCIVDEDPPVLPVGEFSEVFVHFITQCMRKLPKERPAPEDLMHVSHLWLKGEGSGQPALSLFTLGACNLRRGHAFILLYNDGNAEVVSMWVCRSLEERRSQQPGGGLQ</sequence>
<dbReference type="AlphaFoldDB" id="A0A8J7TCG7"/>
<proteinExistence type="predicted"/>
<dbReference type="FunFam" id="1.10.510.10:FF:000296">
    <property type="entry name" value="Dual specificity mitogen-activated protein kinase kinase 5"/>
    <property type="match status" value="1"/>
</dbReference>
<dbReference type="GO" id="GO:0004674">
    <property type="term" value="F:protein serine/threonine kinase activity"/>
    <property type="evidence" value="ECO:0007669"/>
    <property type="project" value="UniProtKB-KW"/>
</dbReference>
<evidence type="ECO:0000313" key="14">
    <source>
        <dbReference type="EMBL" id="MBN3318743.1"/>
    </source>
</evidence>
<dbReference type="GO" id="GO:0004708">
    <property type="term" value="F:MAP kinase kinase activity"/>
    <property type="evidence" value="ECO:0007669"/>
    <property type="project" value="UniProtKB-EC"/>
</dbReference>
<dbReference type="Gene3D" id="3.30.200.20">
    <property type="entry name" value="Phosphorylase Kinase, domain 1"/>
    <property type="match status" value="1"/>
</dbReference>
<dbReference type="InterPro" id="IPR011009">
    <property type="entry name" value="Kinase-like_dom_sf"/>
</dbReference>
<evidence type="ECO:0000259" key="12">
    <source>
        <dbReference type="PROSITE" id="PS50011"/>
    </source>
</evidence>
<dbReference type="Proteomes" id="UP000736164">
    <property type="component" value="Unassembled WGS sequence"/>
</dbReference>
<dbReference type="InterPro" id="IPR000719">
    <property type="entry name" value="Prot_kinase_dom"/>
</dbReference>
<evidence type="ECO:0000256" key="8">
    <source>
        <dbReference type="ARBA" id="ARBA00049014"/>
    </source>
</evidence>
<name>A0A8J7TCG7_ATRSP</name>
<dbReference type="InterPro" id="IPR053793">
    <property type="entry name" value="PB1-like"/>
</dbReference>
<keyword evidence="5 14" id="KW-0418">Kinase</keyword>
<feature type="non-terminal residue" evidence="14">
    <location>
        <position position="509"/>
    </location>
</feature>
<evidence type="ECO:0000256" key="4">
    <source>
        <dbReference type="ARBA" id="ARBA00022741"/>
    </source>
</evidence>
<evidence type="ECO:0000256" key="6">
    <source>
        <dbReference type="ARBA" id="ARBA00022840"/>
    </source>
</evidence>
<dbReference type="Gene3D" id="3.10.20.90">
    <property type="entry name" value="Phosphatidylinositol 3-kinase Catalytic Subunit, Chain A, domain 1"/>
    <property type="match status" value="2"/>
</dbReference>
<evidence type="ECO:0000259" key="13">
    <source>
        <dbReference type="PROSITE" id="PS51745"/>
    </source>
</evidence>
<dbReference type="InterPro" id="IPR052468">
    <property type="entry name" value="Dual_spec_MAPK_kinase"/>
</dbReference>
<keyword evidence="7" id="KW-0829">Tyrosine-protein kinase</keyword>
<dbReference type="Pfam" id="PF00069">
    <property type="entry name" value="Pkinase"/>
    <property type="match status" value="1"/>
</dbReference>
<keyword evidence="1" id="KW-0723">Serine/threonine-protein kinase</keyword>
<dbReference type="InterPro" id="IPR017441">
    <property type="entry name" value="Protein_kinase_ATP_BS"/>
</dbReference>
<evidence type="ECO:0000256" key="5">
    <source>
        <dbReference type="ARBA" id="ARBA00022777"/>
    </source>
</evidence>
<dbReference type="FunFam" id="3.30.200.20:FF:000197">
    <property type="entry name" value="dual specificity mitogen-activated protein kinase kinase 5"/>
    <property type="match status" value="1"/>
</dbReference>